<evidence type="ECO:0000313" key="1">
    <source>
        <dbReference type="EMBL" id="MFB9098616.1"/>
    </source>
</evidence>
<evidence type="ECO:0000313" key="2">
    <source>
        <dbReference type="Proteomes" id="UP001589607"/>
    </source>
</evidence>
<dbReference type="InterPro" id="IPR019853">
    <property type="entry name" value="GldB-like"/>
</dbReference>
<comment type="caution">
    <text evidence="1">The sequence shown here is derived from an EMBL/GenBank/DDBJ whole genome shotgun (WGS) entry which is preliminary data.</text>
</comment>
<reference evidence="1 2" key="1">
    <citation type="submission" date="2024-09" db="EMBL/GenBank/DDBJ databases">
        <authorList>
            <person name="Sun Q."/>
            <person name="Mori K."/>
        </authorList>
    </citation>
    <scope>NUCLEOTIDE SEQUENCE [LARGE SCALE GENOMIC DNA]</scope>
    <source>
        <strain evidence="1 2">CECT 7955</strain>
    </source>
</reference>
<proteinExistence type="predicted"/>
<dbReference type="Pfam" id="PF25594">
    <property type="entry name" value="GldB_lipo"/>
    <property type="match status" value="1"/>
</dbReference>
<sequence>MKKLFVFFLFVLFFSCKNEDKVEAEIKQIPVTFNLERFDQLFFETKPEDLGKLKGEYPFLFPKEETDSVWIEFMTDSLFKEVSHEISIKYRDTKKLEGGLTDLFKHVQFYFPEYKTPKVITLVNKVDITSSAIYAPEVVLIALDCYLGKDHRYYTPFDAFQRIRLEENQILPDLVSSFSDGKIATPKNRNLLSLMIYEGKELYLKDKLLSTTSDAAKIAYTEEQLAWCKENEYQIWSYFISNNLLYESNVKNEYRFMNEAPFSKFYQDIDAESPGRVGQWIGWQIVRSYMENNNVTLNELLAEDAKVIFEKSKYKPNSNGN</sequence>
<name>A0ABV5GTL8_9FLAO</name>
<protein>
    <submittedName>
        <fullName evidence="1">Gliding motility lipoprotein GldB</fullName>
    </submittedName>
</protein>
<organism evidence="1 2">
    <name type="scientific">Flavobacterium jumunjinense</name>
    <dbReference type="NCBI Taxonomy" id="998845"/>
    <lineage>
        <taxon>Bacteria</taxon>
        <taxon>Pseudomonadati</taxon>
        <taxon>Bacteroidota</taxon>
        <taxon>Flavobacteriia</taxon>
        <taxon>Flavobacteriales</taxon>
        <taxon>Flavobacteriaceae</taxon>
        <taxon>Flavobacterium</taxon>
    </lineage>
</organism>
<dbReference type="PROSITE" id="PS51257">
    <property type="entry name" value="PROKAR_LIPOPROTEIN"/>
    <property type="match status" value="1"/>
</dbReference>
<accession>A0ABV5GTL8</accession>
<dbReference type="EMBL" id="JBHMEY010000094">
    <property type="protein sequence ID" value="MFB9098616.1"/>
    <property type="molecule type" value="Genomic_DNA"/>
</dbReference>
<dbReference type="Proteomes" id="UP001589607">
    <property type="component" value="Unassembled WGS sequence"/>
</dbReference>
<dbReference type="RefSeq" id="WP_236458733.1">
    <property type="nucleotide sequence ID" value="NZ_CBCSGE010000001.1"/>
</dbReference>
<keyword evidence="1" id="KW-0449">Lipoprotein</keyword>
<dbReference type="NCBIfam" id="TIGR03514">
    <property type="entry name" value="GldB_lipo"/>
    <property type="match status" value="1"/>
</dbReference>
<keyword evidence="2" id="KW-1185">Reference proteome</keyword>
<gene>
    <name evidence="1" type="primary">gldB</name>
    <name evidence="1" type="ORF">ACFFVF_19080</name>
</gene>